<reference evidence="2 3" key="1">
    <citation type="submission" date="2018-04" db="EMBL/GenBank/DDBJ databases">
        <title>WGS assembly of Panicum hallii var. hallii HAL2.</title>
        <authorList>
            <person name="Lovell J."/>
            <person name="Jenkins J."/>
            <person name="Lowry D."/>
            <person name="Mamidi S."/>
            <person name="Sreedasyam A."/>
            <person name="Weng X."/>
            <person name="Barry K."/>
            <person name="Bonette J."/>
            <person name="Campitelli B."/>
            <person name="Daum C."/>
            <person name="Gordon S."/>
            <person name="Gould B."/>
            <person name="Lipzen A."/>
            <person name="MacQueen A."/>
            <person name="Palacio-Mejia J."/>
            <person name="Plott C."/>
            <person name="Shakirov E."/>
            <person name="Shu S."/>
            <person name="Yoshinaga Y."/>
            <person name="Zane M."/>
            <person name="Rokhsar D."/>
            <person name="Grimwood J."/>
            <person name="Schmutz J."/>
            <person name="Juenger T."/>
        </authorList>
    </citation>
    <scope>NUCLEOTIDE SEQUENCE [LARGE SCALE GENOMIC DNA]</scope>
    <source>
        <strain evidence="3">cv. HAL2</strain>
    </source>
</reference>
<gene>
    <name evidence="2" type="ORF">GQ55_3G299700</name>
</gene>
<feature type="region of interest" description="Disordered" evidence="1">
    <location>
        <begin position="99"/>
        <end position="152"/>
    </location>
</feature>
<organism evidence="2 3">
    <name type="scientific">Panicum hallii var. hallii</name>
    <dbReference type="NCBI Taxonomy" id="1504633"/>
    <lineage>
        <taxon>Eukaryota</taxon>
        <taxon>Viridiplantae</taxon>
        <taxon>Streptophyta</taxon>
        <taxon>Embryophyta</taxon>
        <taxon>Tracheophyta</taxon>
        <taxon>Spermatophyta</taxon>
        <taxon>Magnoliopsida</taxon>
        <taxon>Liliopsida</taxon>
        <taxon>Poales</taxon>
        <taxon>Poaceae</taxon>
        <taxon>PACMAD clade</taxon>
        <taxon>Panicoideae</taxon>
        <taxon>Panicodae</taxon>
        <taxon>Paniceae</taxon>
        <taxon>Panicinae</taxon>
        <taxon>Panicum</taxon>
        <taxon>Panicum sect. Panicum</taxon>
    </lineage>
</organism>
<dbReference type="AlphaFoldDB" id="A0A2T7EEU2"/>
<dbReference type="Proteomes" id="UP000244336">
    <property type="component" value="Chromosome 3"/>
</dbReference>
<accession>A0A2T7EEU2</accession>
<proteinExistence type="predicted"/>
<feature type="compositionally biased region" description="Low complexity" evidence="1">
    <location>
        <begin position="47"/>
        <end position="71"/>
    </location>
</feature>
<dbReference type="EMBL" id="CM009751">
    <property type="protein sequence ID" value="PUZ66336.1"/>
    <property type="molecule type" value="Genomic_DNA"/>
</dbReference>
<evidence type="ECO:0000313" key="2">
    <source>
        <dbReference type="EMBL" id="PUZ66336.1"/>
    </source>
</evidence>
<evidence type="ECO:0000313" key="3">
    <source>
        <dbReference type="Proteomes" id="UP000244336"/>
    </source>
</evidence>
<keyword evidence="3" id="KW-1185">Reference proteome</keyword>
<dbReference type="Gramene" id="PUZ66336">
    <property type="protein sequence ID" value="PUZ66336"/>
    <property type="gene ID" value="GQ55_3G299700"/>
</dbReference>
<evidence type="ECO:0000256" key="1">
    <source>
        <dbReference type="SAM" id="MobiDB-lite"/>
    </source>
</evidence>
<feature type="region of interest" description="Disordered" evidence="1">
    <location>
        <begin position="1"/>
        <end position="86"/>
    </location>
</feature>
<feature type="compositionally biased region" description="Polar residues" evidence="1">
    <location>
        <begin position="133"/>
        <end position="144"/>
    </location>
</feature>
<name>A0A2T7EEU2_9POAL</name>
<protein>
    <submittedName>
        <fullName evidence="2">Uncharacterized protein</fullName>
    </submittedName>
</protein>
<sequence>MRNRPGRCGGDTVACLVPPERTGRAPPDAIDPAPSVPLSRPFIDRVPLQPSPSSSAQALPAAPFLPAGPRPRLWPDAGIQGAAGPSHDRIQAEHIMERSPVATPPEIEEGLSSGSPSARTPRVEVLMPLPRISPTNRTRVSTTDLARINRLK</sequence>